<dbReference type="SUPFAM" id="SSF54427">
    <property type="entry name" value="NTF2-like"/>
    <property type="match status" value="1"/>
</dbReference>
<evidence type="ECO:0000259" key="1">
    <source>
        <dbReference type="Pfam" id="PF12680"/>
    </source>
</evidence>
<gene>
    <name evidence="2" type="ORF">ACFQ1M_00430</name>
</gene>
<organism evidence="2 3">
    <name type="scientific">Sungkyunkwania multivorans</name>
    <dbReference type="NCBI Taxonomy" id="1173618"/>
    <lineage>
        <taxon>Bacteria</taxon>
        <taxon>Pseudomonadati</taxon>
        <taxon>Bacteroidota</taxon>
        <taxon>Flavobacteriia</taxon>
        <taxon>Flavobacteriales</taxon>
        <taxon>Flavobacteriaceae</taxon>
        <taxon>Sungkyunkwania</taxon>
    </lineage>
</organism>
<comment type="caution">
    <text evidence="2">The sequence shown here is derived from an EMBL/GenBank/DDBJ whole genome shotgun (WGS) entry which is preliminary data.</text>
</comment>
<proteinExistence type="predicted"/>
<evidence type="ECO:0000313" key="3">
    <source>
        <dbReference type="Proteomes" id="UP001596978"/>
    </source>
</evidence>
<name>A0ABW3CU16_9FLAO</name>
<dbReference type="Pfam" id="PF12680">
    <property type="entry name" value="SnoaL_2"/>
    <property type="match status" value="1"/>
</dbReference>
<dbReference type="Proteomes" id="UP001596978">
    <property type="component" value="Unassembled WGS sequence"/>
</dbReference>
<sequence length="148" mass="16651">MKKTFVCSLMALVTLLGCEKKKTPSTDFNGKQSQVIINMIAAVNEKDAQKYVNGFAEGVEVFVEYEKKVDGKSALKANRAEHFKNHPNVRSEIQHLVEIDNKVILHDKVWLNNADTIGSDIVEIFTFENGKVIRVDVIQPKDLFGNSE</sequence>
<dbReference type="EMBL" id="JBHTJH010000001">
    <property type="protein sequence ID" value="MFD0860655.1"/>
    <property type="molecule type" value="Genomic_DNA"/>
</dbReference>
<dbReference type="RefSeq" id="WP_386402294.1">
    <property type="nucleotide sequence ID" value="NZ_JBHTJH010000001.1"/>
</dbReference>
<reference evidence="3" key="1">
    <citation type="journal article" date="2019" name="Int. J. Syst. Evol. Microbiol.">
        <title>The Global Catalogue of Microorganisms (GCM) 10K type strain sequencing project: providing services to taxonomists for standard genome sequencing and annotation.</title>
        <authorList>
            <consortium name="The Broad Institute Genomics Platform"/>
            <consortium name="The Broad Institute Genome Sequencing Center for Infectious Disease"/>
            <person name="Wu L."/>
            <person name="Ma J."/>
        </authorList>
    </citation>
    <scope>NUCLEOTIDE SEQUENCE [LARGE SCALE GENOMIC DNA]</scope>
    <source>
        <strain evidence="3">CCUG 62952</strain>
    </source>
</reference>
<feature type="domain" description="SnoaL-like" evidence="1">
    <location>
        <begin position="38"/>
        <end position="134"/>
    </location>
</feature>
<dbReference type="InterPro" id="IPR032710">
    <property type="entry name" value="NTF2-like_dom_sf"/>
</dbReference>
<dbReference type="PROSITE" id="PS51257">
    <property type="entry name" value="PROKAR_LIPOPROTEIN"/>
    <property type="match status" value="1"/>
</dbReference>
<dbReference type="Gene3D" id="3.10.450.50">
    <property type="match status" value="1"/>
</dbReference>
<protein>
    <submittedName>
        <fullName evidence="2">Nuclear transport factor 2 family protein</fullName>
    </submittedName>
</protein>
<dbReference type="InterPro" id="IPR037401">
    <property type="entry name" value="SnoaL-like"/>
</dbReference>
<keyword evidence="3" id="KW-1185">Reference proteome</keyword>
<accession>A0ABW3CU16</accession>
<evidence type="ECO:0000313" key="2">
    <source>
        <dbReference type="EMBL" id="MFD0860655.1"/>
    </source>
</evidence>